<name>A0A2T7CAL8_9POAL</name>
<keyword evidence="3" id="KW-1185">Reference proteome</keyword>
<reference evidence="2 3" key="1">
    <citation type="submission" date="2018-04" db="EMBL/GenBank/DDBJ databases">
        <title>WGS assembly of Panicum hallii var. hallii HAL2.</title>
        <authorList>
            <person name="Lovell J."/>
            <person name="Jenkins J."/>
            <person name="Lowry D."/>
            <person name="Mamidi S."/>
            <person name="Sreedasyam A."/>
            <person name="Weng X."/>
            <person name="Barry K."/>
            <person name="Bonette J."/>
            <person name="Campitelli B."/>
            <person name="Daum C."/>
            <person name="Gordon S."/>
            <person name="Gould B."/>
            <person name="Lipzen A."/>
            <person name="MacQueen A."/>
            <person name="Palacio-Mejia J."/>
            <person name="Plott C."/>
            <person name="Shakirov E."/>
            <person name="Shu S."/>
            <person name="Yoshinaga Y."/>
            <person name="Zane M."/>
            <person name="Rokhsar D."/>
            <person name="Grimwood J."/>
            <person name="Schmutz J."/>
            <person name="Juenger T."/>
        </authorList>
    </citation>
    <scope>NUCLEOTIDE SEQUENCE [LARGE SCALE GENOMIC DNA]</scope>
    <source>
        <strain evidence="3">cv. HAL2</strain>
    </source>
</reference>
<proteinExistence type="predicted"/>
<accession>A0A2T7CAL8</accession>
<sequence length="129" mass="14228">MAASCSFPLLHVHVPAGHRSIDWTLEEIKHSTAGARKGIRSCHRFGGGKGEAALCRSYGPICRLGPRRPRLRPLQGEERSSDLPTIQASGKQFCAGVAESTGVEMEFGMGRWAGREEEEPPYHTRGRWD</sequence>
<dbReference type="EMBL" id="CM009757">
    <property type="protein sequence ID" value="PUZ40382.1"/>
    <property type="molecule type" value="Genomic_DNA"/>
</dbReference>
<protein>
    <submittedName>
        <fullName evidence="2">Uncharacterized protein</fullName>
    </submittedName>
</protein>
<dbReference type="Proteomes" id="UP000244336">
    <property type="component" value="Chromosome 9"/>
</dbReference>
<evidence type="ECO:0000256" key="1">
    <source>
        <dbReference type="SAM" id="MobiDB-lite"/>
    </source>
</evidence>
<evidence type="ECO:0000313" key="2">
    <source>
        <dbReference type="EMBL" id="PUZ40382.1"/>
    </source>
</evidence>
<organism evidence="2 3">
    <name type="scientific">Panicum hallii var. hallii</name>
    <dbReference type="NCBI Taxonomy" id="1504633"/>
    <lineage>
        <taxon>Eukaryota</taxon>
        <taxon>Viridiplantae</taxon>
        <taxon>Streptophyta</taxon>
        <taxon>Embryophyta</taxon>
        <taxon>Tracheophyta</taxon>
        <taxon>Spermatophyta</taxon>
        <taxon>Magnoliopsida</taxon>
        <taxon>Liliopsida</taxon>
        <taxon>Poales</taxon>
        <taxon>Poaceae</taxon>
        <taxon>PACMAD clade</taxon>
        <taxon>Panicoideae</taxon>
        <taxon>Panicodae</taxon>
        <taxon>Paniceae</taxon>
        <taxon>Panicinae</taxon>
        <taxon>Panicum</taxon>
        <taxon>Panicum sect. Panicum</taxon>
    </lineage>
</organism>
<evidence type="ECO:0000313" key="3">
    <source>
        <dbReference type="Proteomes" id="UP000244336"/>
    </source>
</evidence>
<dbReference type="AlphaFoldDB" id="A0A2T7CAL8"/>
<feature type="region of interest" description="Disordered" evidence="1">
    <location>
        <begin position="110"/>
        <end position="129"/>
    </location>
</feature>
<dbReference type="Gramene" id="PUZ40382">
    <property type="protein sequence ID" value="PUZ40382"/>
    <property type="gene ID" value="GQ55_9G418900"/>
</dbReference>
<gene>
    <name evidence="2" type="ORF">GQ55_9G418900</name>
</gene>
<feature type="compositionally biased region" description="Basic and acidic residues" evidence="1">
    <location>
        <begin position="120"/>
        <end position="129"/>
    </location>
</feature>